<dbReference type="EMBL" id="CP007139">
    <property type="protein sequence ID" value="AIE83421.1"/>
    <property type="molecule type" value="Genomic_DNA"/>
</dbReference>
<dbReference type="InterPro" id="IPR050921">
    <property type="entry name" value="T4SS_GSP_E_ATPase"/>
</dbReference>
<dbReference type="Proteomes" id="UP000027982">
    <property type="component" value="Chromosome"/>
</dbReference>
<accession>A0A068NIR5</accession>
<dbReference type="CDD" id="cd01131">
    <property type="entry name" value="PilT"/>
    <property type="match status" value="1"/>
</dbReference>
<feature type="domain" description="Bacterial type II secretion system protein E" evidence="2">
    <location>
        <begin position="201"/>
        <end position="215"/>
    </location>
</feature>
<dbReference type="RefSeq" id="WP_025227900.1">
    <property type="nucleotide sequence ID" value="NZ_CP007139.1"/>
</dbReference>
<dbReference type="Pfam" id="PF00437">
    <property type="entry name" value="T2SSE"/>
    <property type="match status" value="1"/>
</dbReference>
<dbReference type="Gene3D" id="3.40.50.300">
    <property type="entry name" value="P-loop containing nucleotide triphosphate hydrolases"/>
    <property type="match status" value="1"/>
</dbReference>
<protein>
    <submittedName>
        <fullName evidence="3">Tfp pilus assembly protein, pilus retraction ATPase PilT</fullName>
    </submittedName>
</protein>
<dbReference type="SUPFAM" id="SSF52540">
    <property type="entry name" value="P-loop containing nucleoside triphosphate hydrolases"/>
    <property type="match status" value="1"/>
</dbReference>
<dbReference type="InterPro" id="IPR027417">
    <property type="entry name" value="P-loop_NTPase"/>
</dbReference>
<dbReference type="InterPro" id="IPR003593">
    <property type="entry name" value="AAA+_ATPase"/>
</dbReference>
<dbReference type="Gene3D" id="3.30.450.90">
    <property type="match status" value="1"/>
</dbReference>
<dbReference type="InterPro" id="IPR006321">
    <property type="entry name" value="PilT/PilU"/>
</dbReference>
<evidence type="ECO:0000313" key="3">
    <source>
        <dbReference type="EMBL" id="AIE83421.1"/>
    </source>
</evidence>
<dbReference type="STRING" id="661478.OP10G_0053"/>
<sequence length="359" mass="40024">MIPLDSLTMHQLIRMTYDISASDLMVKAGQVPMSKRYNVISPISPELPVLDERTVKRMLGELMNDRQRRVFEETMEMDLGFTVEGLCRVRCNIYMNRGGWASVSRVVPLRIKTLEELGLPPTLAELTKHGMGLVLVTGPTGSGKTTTLAAMLDIINQNRSCHMVTVEDPLEFIHADKKAYVSQREVGIDTLDFQPALRASLREAPDVILIGEMRDVTTMGIALQAGETGHLVFSTVHTASAYETMDRVINMFPPHEKMYMCQRMGGSLRAIVAQKLVPRADGEGRVAALEILICTPTVTKKIEDGHFSDLYSLMNEGEFWGMQTMNQSLVRYVKAGIISEETAMKNAGVASELKQMLRR</sequence>
<proteinExistence type="inferred from homology"/>
<organism evidence="3 4">
    <name type="scientific">Fimbriimonas ginsengisoli Gsoil 348</name>
    <dbReference type="NCBI Taxonomy" id="661478"/>
    <lineage>
        <taxon>Bacteria</taxon>
        <taxon>Bacillati</taxon>
        <taxon>Armatimonadota</taxon>
        <taxon>Fimbriimonadia</taxon>
        <taxon>Fimbriimonadales</taxon>
        <taxon>Fimbriimonadaceae</taxon>
        <taxon>Fimbriimonas</taxon>
    </lineage>
</organism>
<evidence type="ECO:0000256" key="1">
    <source>
        <dbReference type="ARBA" id="ARBA00006611"/>
    </source>
</evidence>
<dbReference type="GO" id="GO:0016887">
    <property type="term" value="F:ATP hydrolysis activity"/>
    <property type="evidence" value="ECO:0007669"/>
    <property type="project" value="InterPro"/>
</dbReference>
<gene>
    <name evidence="3" type="ORF">OP10G_0053</name>
</gene>
<dbReference type="OrthoDB" id="9773969at2"/>
<evidence type="ECO:0000259" key="2">
    <source>
        <dbReference type="PROSITE" id="PS00662"/>
    </source>
</evidence>
<dbReference type="SMART" id="SM00382">
    <property type="entry name" value="AAA"/>
    <property type="match status" value="1"/>
</dbReference>
<keyword evidence="4" id="KW-1185">Reference proteome</keyword>
<dbReference type="AlphaFoldDB" id="A0A068NIR5"/>
<dbReference type="NCBIfam" id="TIGR01420">
    <property type="entry name" value="pilT_fam"/>
    <property type="match status" value="1"/>
</dbReference>
<reference evidence="3 4" key="1">
    <citation type="journal article" date="2014" name="PLoS ONE">
        <title>The first complete genome sequence of the class fimbriimonadia in the phylum armatimonadetes.</title>
        <authorList>
            <person name="Hu Z.Y."/>
            <person name="Wang Y.Z."/>
            <person name="Im W.T."/>
            <person name="Wang S.Y."/>
            <person name="Zhao G.P."/>
            <person name="Zheng H.J."/>
            <person name="Quan Z.X."/>
        </authorList>
    </citation>
    <scope>NUCLEOTIDE SEQUENCE [LARGE SCALE GENOMIC DNA]</scope>
    <source>
        <strain evidence="3">Gsoil 348</strain>
    </source>
</reference>
<dbReference type="PANTHER" id="PTHR30486">
    <property type="entry name" value="TWITCHING MOTILITY PROTEIN PILT"/>
    <property type="match status" value="1"/>
</dbReference>
<evidence type="ECO:0000313" key="4">
    <source>
        <dbReference type="Proteomes" id="UP000027982"/>
    </source>
</evidence>
<dbReference type="GO" id="GO:0005524">
    <property type="term" value="F:ATP binding"/>
    <property type="evidence" value="ECO:0007669"/>
    <property type="project" value="InterPro"/>
</dbReference>
<dbReference type="eggNOG" id="COG2805">
    <property type="taxonomic scope" value="Bacteria"/>
</dbReference>
<dbReference type="HOGENOM" id="CLU_013446_4_0_0"/>
<name>A0A068NIR5_FIMGI</name>
<dbReference type="InterPro" id="IPR001482">
    <property type="entry name" value="T2SS/T4SS_dom"/>
</dbReference>
<dbReference type="KEGG" id="fgi:OP10G_0053"/>
<comment type="similarity">
    <text evidence="1">Belongs to the GSP E family.</text>
</comment>
<dbReference type="PROSITE" id="PS00662">
    <property type="entry name" value="T2SP_E"/>
    <property type="match status" value="1"/>
</dbReference>